<evidence type="ECO:0000313" key="4">
    <source>
        <dbReference type="EMBL" id="NYD20732.1"/>
    </source>
</evidence>
<name>A0A7Y9ARM0_9ACTN</name>
<feature type="compositionally biased region" description="Pro residues" evidence="3">
    <location>
        <begin position="18"/>
        <end position="29"/>
    </location>
</feature>
<sequence>MTDTVPAQTLPTGDQAVEPPPRAHVPPPAGQRARKPPPALKGTDPLDEDFATRVRGAVWSIRQDYREAFRGLWVNTLAGSTMTPRALRYLMLKVSAHDVRSPLIRPGVEIVGSHLSVGPGAAIARGTYFEALAPISVGHSTHIGPQVLVLTSVHPVDAAGHVSRQAELRGVTIGSKCFIGARSVICPGVTIGDGVVIGANSTVVKDCLEPGVYAGSPARLRRSFTPSD</sequence>
<feature type="region of interest" description="Disordered" evidence="3">
    <location>
        <begin position="1"/>
        <end position="46"/>
    </location>
</feature>
<dbReference type="Gene3D" id="2.160.10.10">
    <property type="entry name" value="Hexapeptide repeat proteins"/>
    <property type="match status" value="1"/>
</dbReference>
<keyword evidence="5" id="KW-1185">Reference proteome</keyword>
<gene>
    <name evidence="4" type="ORF">BJ968_000272</name>
</gene>
<dbReference type="SUPFAM" id="SSF51161">
    <property type="entry name" value="Trimeric LpxA-like enzymes"/>
    <property type="match status" value="1"/>
</dbReference>
<comment type="caution">
    <text evidence="4">The sequence shown here is derived from an EMBL/GenBank/DDBJ whole genome shotgun (WGS) entry which is preliminary data.</text>
</comment>
<evidence type="ECO:0000256" key="1">
    <source>
        <dbReference type="ARBA" id="ARBA00007274"/>
    </source>
</evidence>
<dbReference type="EMBL" id="JACCBB010000001">
    <property type="protein sequence ID" value="NYD20732.1"/>
    <property type="molecule type" value="Genomic_DNA"/>
</dbReference>
<dbReference type="InterPro" id="IPR001451">
    <property type="entry name" value="Hexapep"/>
</dbReference>
<dbReference type="InterPro" id="IPR051159">
    <property type="entry name" value="Hexapeptide_acetyltransf"/>
</dbReference>
<dbReference type="RefSeq" id="WP_179748544.1">
    <property type="nucleotide sequence ID" value="NZ_BAAAGN010000002.1"/>
</dbReference>
<dbReference type="GO" id="GO:0008374">
    <property type="term" value="F:O-acyltransferase activity"/>
    <property type="evidence" value="ECO:0007669"/>
    <property type="project" value="TreeGrafter"/>
</dbReference>
<evidence type="ECO:0000256" key="3">
    <source>
        <dbReference type="SAM" id="MobiDB-lite"/>
    </source>
</evidence>
<comment type="similarity">
    <text evidence="1">Belongs to the transferase hexapeptide repeat family.</text>
</comment>
<reference evidence="4 5" key="1">
    <citation type="submission" date="2020-07" db="EMBL/GenBank/DDBJ databases">
        <title>Sequencing the genomes of 1000 actinobacteria strains.</title>
        <authorList>
            <person name="Klenk H.-P."/>
        </authorList>
    </citation>
    <scope>NUCLEOTIDE SEQUENCE [LARGE SCALE GENOMIC DNA]</scope>
    <source>
        <strain evidence="4 5">DSM 7487</strain>
    </source>
</reference>
<accession>A0A7Y9ARM0</accession>
<dbReference type="InterPro" id="IPR011004">
    <property type="entry name" value="Trimer_LpxA-like_sf"/>
</dbReference>
<dbReference type="Proteomes" id="UP000521922">
    <property type="component" value="Unassembled WGS sequence"/>
</dbReference>
<dbReference type="PANTHER" id="PTHR23416">
    <property type="entry name" value="SIALIC ACID SYNTHASE-RELATED"/>
    <property type="match status" value="1"/>
</dbReference>
<dbReference type="Pfam" id="PF00132">
    <property type="entry name" value="Hexapep"/>
    <property type="match status" value="1"/>
</dbReference>
<proteinExistence type="inferred from homology"/>
<dbReference type="PANTHER" id="PTHR23416:SF23">
    <property type="entry name" value="ACETYLTRANSFERASE C18B11.09C-RELATED"/>
    <property type="match status" value="1"/>
</dbReference>
<evidence type="ECO:0000256" key="2">
    <source>
        <dbReference type="ARBA" id="ARBA00022679"/>
    </source>
</evidence>
<dbReference type="AlphaFoldDB" id="A0A7Y9ARM0"/>
<dbReference type="CDD" id="cd04647">
    <property type="entry name" value="LbH_MAT_like"/>
    <property type="match status" value="1"/>
</dbReference>
<evidence type="ECO:0000313" key="5">
    <source>
        <dbReference type="Proteomes" id="UP000521922"/>
    </source>
</evidence>
<feature type="compositionally biased region" description="Polar residues" evidence="3">
    <location>
        <begin position="1"/>
        <end position="12"/>
    </location>
</feature>
<keyword evidence="2 4" id="KW-0808">Transferase</keyword>
<protein>
    <submittedName>
        <fullName evidence="4">Acetyltransferase-like isoleucine patch superfamily enzyme</fullName>
    </submittedName>
</protein>
<organism evidence="4 5">
    <name type="scientific">Kineococcus aurantiacus</name>
    <dbReference type="NCBI Taxonomy" id="37633"/>
    <lineage>
        <taxon>Bacteria</taxon>
        <taxon>Bacillati</taxon>
        <taxon>Actinomycetota</taxon>
        <taxon>Actinomycetes</taxon>
        <taxon>Kineosporiales</taxon>
        <taxon>Kineosporiaceae</taxon>
        <taxon>Kineococcus</taxon>
    </lineage>
</organism>